<organism evidence="19 20">
    <name type="scientific">Pleurotus eryngii</name>
    <name type="common">Boletus of the steppes</name>
    <dbReference type="NCBI Taxonomy" id="5323"/>
    <lineage>
        <taxon>Eukaryota</taxon>
        <taxon>Fungi</taxon>
        <taxon>Dikarya</taxon>
        <taxon>Basidiomycota</taxon>
        <taxon>Agaricomycotina</taxon>
        <taxon>Agaricomycetes</taxon>
        <taxon>Agaricomycetidae</taxon>
        <taxon>Agaricales</taxon>
        <taxon>Pleurotineae</taxon>
        <taxon>Pleurotaceae</taxon>
        <taxon>Pleurotus</taxon>
    </lineage>
</organism>
<evidence type="ECO:0000256" key="14">
    <source>
        <dbReference type="ARBA" id="ARBA00048934"/>
    </source>
</evidence>
<evidence type="ECO:0000313" key="20">
    <source>
        <dbReference type="Proteomes" id="UP000807025"/>
    </source>
</evidence>
<evidence type="ECO:0000313" key="19">
    <source>
        <dbReference type="EMBL" id="KAF9492961.1"/>
    </source>
</evidence>
<keyword evidence="7" id="KW-0560">Oxidoreductase</keyword>
<evidence type="ECO:0000256" key="11">
    <source>
        <dbReference type="ARBA" id="ARBA00047287"/>
    </source>
</evidence>
<keyword evidence="8" id="KW-0520">NAD</keyword>
<proteinExistence type="inferred from homology"/>
<feature type="compositionally biased region" description="Polar residues" evidence="17">
    <location>
        <begin position="356"/>
        <end position="370"/>
    </location>
</feature>
<evidence type="ECO:0000256" key="13">
    <source>
        <dbReference type="ARBA" id="ARBA00048342"/>
    </source>
</evidence>
<dbReference type="EC" id="1.3.1.88" evidence="10"/>
<gene>
    <name evidence="19" type="ORF">BDN71DRAFT_1450926</name>
</gene>
<evidence type="ECO:0000256" key="15">
    <source>
        <dbReference type="ARBA" id="ARBA00049447"/>
    </source>
</evidence>
<comment type="similarity">
    <text evidence="9">Belongs to the Dus family. Dus1 subfamily.</text>
</comment>
<evidence type="ECO:0000256" key="12">
    <source>
        <dbReference type="ARBA" id="ARBA00047652"/>
    </source>
</evidence>
<evidence type="ECO:0000256" key="16">
    <source>
        <dbReference type="ARBA" id="ARBA00049467"/>
    </source>
</evidence>
<evidence type="ECO:0000256" key="4">
    <source>
        <dbReference type="ARBA" id="ARBA00022664"/>
    </source>
</evidence>
<evidence type="ECO:0000256" key="3">
    <source>
        <dbReference type="ARBA" id="ARBA00022643"/>
    </source>
</evidence>
<dbReference type="AlphaFoldDB" id="A0A9P5ZWA9"/>
<comment type="catalytic activity">
    <reaction evidence="11">
        <text>5,6-dihydrouridine(17) in tRNA + NAD(+) = uridine(17) in tRNA + NADH + H(+)</text>
        <dbReference type="Rhea" id="RHEA:53372"/>
        <dbReference type="Rhea" id="RHEA-COMP:13541"/>
        <dbReference type="Rhea" id="RHEA-COMP:13542"/>
        <dbReference type="ChEBI" id="CHEBI:15378"/>
        <dbReference type="ChEBI" id="CHEBI:57540"/>
        <dbReference type="ChEBI" id="CHEBI:57945"/>
        <dbReference type="ChEBI" id="CHEBI:65315"/>
        <dbReference type="ChEBI" id="CHEBI:74443"/>
        <dbReference type="EC" id="1.3.1.88"/>
    </reaction>
    <physiologicalReaction direction="right-to-left" evidence="11">
        <dbReference type="Rhea" id="RHEA:53374"/>
    </physiologicalReaction>
</comment>
<dbReference type="Proteomes" id="UP000807025">
    <property type="component" value="Unassembled WGS sequence"/>
</dbReference>
<dbReference type="GO" id="GO:0050660">
    <property type="term" value="F:flavin adenine dinucleotide binding"/>
    <property type="evidence" value="ECO:0007669"/>
    <property type="project" value="InterPro"/>
</dbReference>
<comment type="catalytic activity">
    <reaction evidence="14">
        <text>5,6-dihydrouridine(16) in tRNA + NAD(+) = uridine(16) in tRNA + NADH + H(+)</text>
        <dbReference type="Rhea" id="RHEA:53380"/>
        <dbReference type="Rhea" id="RHEA-COMP:13543"/>
        <dbReference type="Rhea" id="RHEA-COMP:13544"/>
        <dbReference type="ChEBI" id="CHEBI:15378"/>
        <dbReference type="ChEBI" id="CHEBI:57540"/>
        <dbReference type="ChEBI" id="CHEBI:57945"/>
        <dbReference type="ChEBI" id="CHEBI:65315"/>
        <dbReference type="ChEBI" id="CHEBI:74443"/>
        <dbReference type="EC" id="1.3.1.88"/>
    </reaction>
    <physiologicalReaction direction="right-to-left" evidence="14">
        <dbReference type="Rhea" id="RHEA:53382"/>
    </physiologicalReaction>
</comment>
<evidence type="ECO:0000256" key="6">
    <source>
        <dbReference type="ARBA" id="ARBA00022857"/>
    </source>
</evidence>
<evidence type="ECO:0000256" key="2">
    <source>
        <dbReference type="ARBA" id="ARBA00022630"/>
    </source>
</evidence>
<comment type="cofactor">
    <cofactor evidence="1">
        <name>FMN</name>
        <dbReference type="ChEBI" id="CHEBI:58210"/>
    </cofactor>
</comment>
<comment type="catalytic activity">
    <reaction evidence="13">
        <text>a 5,6-dihydrouridine in mRNA + NAD(+) = a uridine in mRNA + NADH + H(+)</text>
        <dbReference type="Rhea" id="RHEA:69851"/>
        <dbReference type="Rhea" id="RHEA-COMP:14658"/>
        <dbReference type="Rhea" id="RHEA-COMP:17789"/>
        <dbReference type="ChEBI" id="CHEBI:15378"/>
        <dbReference type="ChEBI" id="CHEBI:57540"/>
        <dbReference type="ChEBI" id="CHEBI:57945"/>
        <dbReference type="ChEBI" id="CHEBI:65315"/>
        <dbReference type="ChEBI" id="CHEBI:74443"/>
    </reaction>
    <physiologicalReaction direction="right-to-left" evidence="13">
        <dbReference type="Rhea" id="RHEA:69853"/>
    </physiologicalReaction>
</comment>
<comment type="caution">
    <text evidence="19">The sequence shown here is derived from an EMBL/GenBank/DDBJ whole genome shotgun (WGS) entry which is preliminary data.</text>
</comment>
<feature type="domain" description="DUS-like FMN-binding" evidence="18">
    <location>
        <begin position="23"/>
        <end position="200"/>
    </location>
</feature>
<dbReference type="PANTHER" id="PTHR11082:SF5">
    <property type="entry name" value="TRNA-DIHYDROURIDINE(16_17) SYNTHASE [NAD(P)(+)]-LIKE"/>
    <property type="match status" value="1"/>
</dbReference>
<dbReference type="InterPro" id="IPR035587">
    <property type="entry name" value="DUS-like_FMN-bd"/>
</dbReference>
<dbReference type="Gene3D" id="3.20.20.70">
    <property type="entry name" value="Aldolase class I"/>
    <property type="match status" value="1"/>
</dbReference>
<evidence type="ECO:0000259" key="18">
    <source>
        <dbReference type="Pfam" id="PF01207"/>
    </source>
</evidence>
<dbReference type="InterPro" id="IPR013785">
    <property type="entry name" value="Aldolase_TIM"/>
</dbReference>
<keyword evidence="3" id="KW-0288">FMN</keyword>
<dbReference type="PROSITE" id="PS01136">
    <property type="entry name" value="UPF0034"/>
    <property type="match status" value="1"/>
</dbReference>
<evidence type="ECO:0000256" key="7">
    <source>
        <dbReference type="ARBA" id="ARBA00023002"/>
    </source>
</evidence>
<evidence type="ECO:0000256" key="9">
    <source>
        <dbReference type="ARBA" id="ARBA00038313"/>
    </source>
</evidence>
<keyword evidence="2" id="KW-0285">Flavoprotein</keyword>
<sequence>MFYEDKKGTFRERNFSLAHGEEGGPLDRPLVVQFCANNPEALLVSAKHIENHCDAVDINLGCPQEIAKRGRYGSFLQDDWELIYTLINTLHKNLAVPVTAKFRIFTSIEKTVEYAKMLERAGAQIITCHGRIREQRGQNTGIASWDHIKAVKQAVSIPVFANGNILYHEDIQACLDATGCDGVMSAEGQLYNAALFAPASHPHPPSSTSDLPRPTALPPNLPALPRTFDPPLSGLHPRHADLALEYLSIVSSLKTPTSLSAIKGHLFKFMRPALSHEPDLREKLGRVRASDLKLALVEYREIVTEMKARMDRAAEEAEASGKPWDELITIEPTTGLKILPHWLAQPYFRPSKSREPLTNPQQESVDAKTTTNHDSEPLSSTG</sequence>
<dbReference type="PANTHER" id="PTHR11082">
    <property type="entry name" value="TRNA-DIHYDROURIDINE SYNTHASE"/>
    <property type="match status" value="1"/>
</dbReference>
<protein>
    <recommendedName>
        <fullName evidence="10">tRNA-dihydrouridine(16/17) synthase [NAD(P)(+)]</fullName>
        <ecNumber evidence="10">1.3.1.88</ecNumber>
    </recommendedName>
</protein>
<comment type="catalytic activity">
    <reaction evidence="15">
        <text>a 5,6-dihydrouridine in mRNA + NADP(+) = a uridine in mRNA + NADPH + H(+)</text>
        <dbReference type="Rhea" id="RHEA:69855"/>
        <dbReference type="Rhea" id="RHEA-COMP:14658"/>
        <dbReference type="Rhea" id="RHEA-COMP:17789"/>
        <dbReference type="ChEBI" id="CHEBI:15378"/>
        <dbReference type="ChEBI" id="CHEBI:57783"/>
        <dbReference type="ChEBI" id="CHEBI:58349"/>
        <dbReference type="ChEBI" id="CHEBI:65315"/>
        <dbReference type="ChEBI" id="CHEBI:74443"/>
    </reaction>
    <physiologicalReaction direction="right-to-left" evidence="15">
        <dbReference type="Rhea" id="RHEA:69857"/>
    </physiologicalReaction>
</comment>
<keyword evidence="6" id="KW-0521">NADP</keyword>
<evidence type="ECO:0000256" key="5">
    <source>
        <dbReference type="ARBA" id="ARBA00022694"/>
    </source>
</evidence>
<comment type="catalytic activity">
    <reaction evidence="12">
        <text>5,6-dihydrouridine(16) in tRNA + NADP(+) = uridine(16) in tRNA + NADPH + H(+)</text>
        <dbReference type="Rhea" id="RHEA:53376"/>
        <dbReference type="Rhea" id="RHEA-COMP:13543"/>
        <dbReference type="Rhea" id="RHEA-COMP:13544"/>
        <dbReference type="ChEBI" id="CHEBI:15378"/>
        <dbReference type="ChEBI" id="CHEBI:57783"/>
        <dbReference type="ChEBI" id="CHEBI:58349"/>
        <dbReference type="ChEBI" id="CHEBI:65315"/>
        <dbReference type="ChEBI" id="CHEBI:74443"/>
        <dbReference type="EC" id="1.3.1.88"/>
    </reaction>
    <physiologicalReaction direction="right-to-left" evidence="12">
        <dbReference type="Rhea" id="RHEA:53378"/>
    </physiologicalReaction>
</comment>
<evidence type="ECO:0000256" key="17">
    <source>
        <dbReference type="SAM" id="MobiDB-lite"/>
    </source>
</evidence>
<accession>A0A9P5ZWA9</accession>
<dbReference type="OrthoDB" id="272303at2759"/>
<keyword evidence="4" id="KW-0507">mRNA processing</keyword>
<dbReference type="Pfam" id="PF01207">
    <property type="entry name" value="Dus"/>
    <property type="match status" value="1"/>
</dbReference>
<keyword evidence="5" id="KW-0819">tRNA processing</keyword>
<comment type="catalytic activity">
    <reaction evidence="16">
        <text>5,6-dihydrouridine(17) in tRNA + NADP(+) = uridine(17) in tRNA + NADPH + H(+)</text>
        <dbReference type="Rhea" id="RHEA:53368"/>
        <dbReference type="Rhea" id="RHEA-COMP:13541"/>
        <dbReference type="Rhea" id="RHEA-COMP:13542"/>
        <dbReference type="ChEBI" id="CHEBI:15378"/>
        <dbReference type="ChEBI" id="CHEBI:57783"/>
        <dbReference type="ChEBI" id="CHEBI:58349"/>
        <dbReference type="ChEBI" id="CHEBI:65315"/>
        <dbReference type="ChEBI" id="CHEBI:74443"/>
        <dbReference type="EC" id="1.3.1.88"/>
    </reaction>
    <physiologicalReaction direction="right-to-left" evidence="16">
        <dbReference type="Rhea" id="RHEA:53370"/>
    </physiologicalReaction>
</comment>
<evidence type="ECO:0000256" key="10">
    <source>
        <dbReference type="ARBA" id="ARBA00038890"/>
    </source>
</evidence>
<keyword evidence="20" id="KW-1185">Reference proteome</keyword>
<evidence type="ECO:0000256" key="1">
    <source>
        <dbReference type="ARBA" id="ARBA00001917"/>
    </source>
</evidence>
<evidence type="ECO:0000256" key="8">
    <source>
        <dbReference type="ARBA" id="ARBA00023027"/>
    </source>
</evidence>
<dbReference type="GO" id="GO:0006397">
    <property type="term" value="P:mRNA processing"/>
    <property type="evidence" value="ECO:0007669"/>
    <property type="project" value="UniProtKB-KW"/>
</dbReference>
<dbReference type="InterPro" id="IPR018517">
    <property type="entry name" value="tRNA_hU_synthase_CS"/>
</dbReference>
<dbReference type="GO" id="GO:0017150">
    <property type="term" value="F:tRNA dihydrouridine synthase activity"/>
    <property type="evidence" value="ECO:0007669"/>
    <property type="project" value="InterPro"/>
</dbReference>
<dbReference type="EMBL" id="MU154593">
    <property type="protein sequence ID" value="KAF9492961.1"/>
    <property type="molecule type" value="Genomic_DNA"/>
</dbReference>
<dbReference type="SUPFAM" id="SSF51395">
    <property type="entry name" value="FMN-linked oxidoreductases"/>
    <property type="match status" value="1"/>
</dbReference>
<name>A0A9P5ZWA9_PLEER</name>
<reference evidence="19" key="1">
    <citation type="submission" date="2020-11" db="EMBL/GenBank/DDBJ databases">
        <authorList>
            <consortium name="DOE Joint Genome Institute"/>
            <person name="Ahrendt S."/>
            <person name="Riley R."/>
            <person name="Andreopoulos W."/>
            <person name="Labutti K."/>
            <person name="Pangilinan J."/>
            <person name="Ruiz-Duenas F.J."/>
            <person name="Barrasa J.M."/>
            <person name="Sanchez-Garcia M."/>
            <person name="Camarero S."/>
            <person name="Miyauchi S."/>
            <person name="Serrano A."/>
            <person name="Linde D."/>
            <person name="Babiker R."/>
            <person name="Drula E."/>
            <person name="Ayuso-Fernandez I."/>
            <person name="Pacheco R."/>
            <person name="Padilla G."/>
            <person name="Ferreira P."/>
            <person name="Barriuso J."/>
            <person name="Kellner H."/>
            <person name="Castanera R."/>
            <person name="Alfaro M."/>
            <person name="Ramirez L."/>
            <person name="Pisabarro A.G."/>
            <person name="Kuo A."/>
            <person name="Tritt A."/>
            <person name="Lipzen A."/>
            <person name="He G."/>
            <person name="Yan M."/>
            <person name="Ng V."/>
            <person name="Cullen D."/>
            <person name="Martin F."/>
            <person name="Rosso M.-N."/>
            <person name="Henrissat B."/>
            <person name="Hibbett D."/>
            <person name="Martinez A.T."/>
            <person name="Grigoriev I.V."/>
        </authorList>
    </citation>
    <scope>NUCLEOTIDE SEQUENCE</scope>
    <source>
        <strain evidence="19">ATCC 90797</strain>
    </source>
</reference>
<feature type="region of interest" description="Disordered" evidence="17">
    <location>
        <begin position="350"/>
        <end position="382"/>
    </location>
</feature>
<dbReference type="CDD" id="cd02801">
    <property type="entry name" value="DUS_like_FMN"/>
    <property type="match status" value="1"/>
</dbReference>